<dbReference type="AlphaFoldDB" id="B9ML45"/>
<dbReference type="EMBL" id="CP001393">
    <property type="protein sequence ID" value="ACM59176.1"/>
    <property type="molecule type" value="Genomic_DNA"/>
</dbReference>
<sequence length="39" mass="4343">MKVKKKKIGSVIMIFAILLSVIVPVLTATYQSKSYLETT</sequence>
<dbReference type="Proteomes" id="UP000007723">
    <property type="component" value="Chromosome"/>
</dbReference>
<gene>
    <name evidence="1" type="ordered locus">Athe_0010</name>
</gene>
<protein>
    <submittedName>
        <fullName evidence="1">Uncharacterized protein</fullName>
    </submittedName>
</protein>
<dbReference type="KEGG" id="ate:Athe_0010"/>
<reference evidence="2" key="1">
    <citation type="submission" date="2009-01" db="EMBL/GenBank/DDBJ databases">
        <title>Complete sequence of chromosome of Anaerocellum thermophilum DSM 6725.</title>
        <authorList>
            <person name="Lucas S."/>
            <person name="Copeland A."/>
            <person name="Lapidus A."/>
            <person name="Glavina del Rio T."/>
            <person name="Tice H."/>
            <person name="Bruce D."/>
            <person name="Goodwin L."/>
            <person name="Pitluck S."/>
            <person name="Sims D."/>
            <person name="Meincke L."/>
            <person name="Brettin T."/>
            <person name="Detter J.C."/>
            <person name="Han C."/>
            <person name="Larimer F."/>
            <person name="Land M."/>
            <person name="Hauser L."/>
            <person name="Kyrpides N."/>
            <person name="Ovchinnikova G."/>
            <person name="Kataeva I."/>
            <person name="Adams M.W.W."/>
        </authorList>
    </citation>
    <scope>NUCLEOTIDE SEQUENCE [LARGE SCALE GENOMIC DNA]</scope>
    <source>
        <strain evidence="2">ATCC BAA-1888 / DSM 6725 / Z-1320</strain>
    </source>
</reference>
<organism evidence="1 2">
    <name type="scientific">Caldicellulosiruptor bescii (strain ATCC BAA-1888 / DSM 6725 / KCTC 15123 / Z-1320)</name>
    <name type="common">Anaerocellum thermophilum</name>
    <dbReference type="NCBI Taxonomy" id="521460"/>
    <lineage>
        <taxon>Bacteria</taxon>
        <taxon>Bacillati</taxon>
        <taxon>Bacillota</taxon>
        <taxon>Bacillota incertae sedis</taxon>
        <taxon>Caldicellulosiruptorales</taxon>
        <taxon>Caldicellulosiruptoraceae</taxon>
        <taxon>Caldicellulosiruptor</taxon>
    </lineage>
</organism>
<accession>B9ML45</accession>
<evidence type="ECO:0000313" key="1">
    <source>
        <dbReference type="EMBL" id="ACM59176.1"/>
    </source>
</evidence>
<proteinExistence type="predicted"/>
<evidence type="ECO:0000313" key="2">
    <source>
        <dbReference type="Proteomes" id="UP000007723"/>
    </source>
</evidence>
<name>B9ML45_CALBD</name>
<dbReference type="HOGENOM" id="CLU_3306284_0_0_9"/>